<evidence type="ECO:0000256" key="7">
    <source>
        <dbReference type="ARBA" id="ARBA00023270"/>
    </source>
</evidence>
<evidence type="ECO:0000313" key="9">
    <source>
        <dbReference type="EMBL" id="CDN88387.1"/>
    </source>
</evidence>
<sequence length="212" mass="22170">MQDQHLSHPAFTSRVVPVIVLADAKQAVPLAHALLEGGIDVMEITLRSDVALDAIEAVAKAVPEMHLGAGTVTRASDVPRVIDAGARFALSPGCTDALVDAMRATGLPFIPGVMTPGEVMRARDQGFTLMKLFPAQQAGGLGMLKALGAPIPDVRFCPTGGVSPENLRDFLALPNVAMAGGSWLTPADALRDGDWARVTKLAREATTIANTN</sequence>
<organism evidence="9 10">
    <name type="scientific">Hydrogenophaga intermedia</name>
    <dbReference type="NCBI Taxonomy" id="65786"/>
    <lineage>
        <taxon>Bacteria</taxon>
        <taxon>Pseudomonadati</taxon>
        <taxon>Pseudomonadota</taxon>
        <taxon>Betaproteobacteria</taxon>
        <taxon>Burkholderiales</taxon>
        <taxon>Comamonadaceae</taxon>
        <taxon>Hydrogenophaga</taxon>
    </lineage>
</organism>
<comment type="subunit">
    <text evidence="4">Homotrimer.</text>
</comment>
<evidence type="ECO:0000256" key="3">
    <source>
        <dbReference type="ARBA" id="ARBA00006906"/>
    </source>
</evidence>
<evidence type="ECO:0000256" key="5">
    <source>
        <dbReference type="ARBA" id="ARBA00013063"/>
    </source>
</evidence>
<dbReference type="Gene3D" id="3.20.20.70">
    <property type="entry name" value="Aldolase class I"/>
    <property type="match status" value="1"/>
</dbReference>
<keyword evidence="10" id="KW-1185">Reference proteome</keyword>
<evidence type="ECO:0000256" key="4">
    <source>
        <dbReference type="ARBA" id="ARBA00011233"/>
    </source>
</evidence>
<gene>
    <name evidence="9" type="ORF">BN948_02821</name>
</gene>
<dbReference type="InterPro" id="IPR031338">
    <property type="entry name" value="KDPG/KHG_AS_2"/>
</dbReference>
<dbReference type="Proteomes" id="UP000028878">
    <property type="component" value="Unassembled WGS sequence"/>
</dbReference>
<accession>A0A1L1PN49</accession>
<keyword evidence="7" id="KW-0704">Schiff base</keyword>
<dbReference type="SUPFAM" id="SSF51569">
    <property type="entry name" value="Aldolase"/>
    <property type="match status" value="1"/>
</dbReference>
<dbReference type="InterPro" id="IPR000887">
    <property type="entry name" value="Aldlse_KDPG_KHG"/>
</dbReference>
<dbReference type="CDD" id="cd00452">
    <property type="entry name" value="KDPG_aldolase"/>
    <property type="match status" value="1"/>
</dbReference>
<dbReference type="InterPro" id="IPR013785">
    <property type="entry name" value="Aldolase_TIM"/>
</dbReference>
<dbReference type="EC" id="4.1.2.14" evidence="5"/>
<comment type="catalytic activity">
    <reaction evidence="1">
        <text>2-dehydro-3-deoxy-6-phospho-D-gluconate = D-glyceraldehyde 3-phosphate + pyruvate</text>
        <dbReference type="Rhea" id="RHEA:17089"/>
        <dbReference type="ChEBI" id="CHEBI:15361"/>
        <dbReference type="ChEBI" id="CHEBI:57569"/>
        <dbReference type="ChEBI" id="CHEBI:59776"/>
        <dbReference type="EC" id="4.1.2.14"/>
    </reaction>
</comment>
<dbReference type="PROSITE" id="PS00160">
    <property type="entry name" value="ALDOLASE_KDPG_KHG_2"/>
    <property type="match status" value="1"/>
</dbReference>
<protein>
    <recommendedName>
        <fullName evidence="5">2-dehydro-3-deoxy-phosphogluconate aldolase</fullName>
        <ecNumber evidence="5">4.1.2.14</ecNumber>
    </recommendedName>
</protein>
<dbReference type="InterPro" id="IPR031337">
    <property type="entry name" value="KDPG/KHG_AS_1"/>
</dbReference>
<dbReference type="RefSeq" id="WP_009518168.1">
    <property type="nucleotide sequence ID" value="NZ_CCAE010000023.1"/>
</dbReference>
<evidence type="ECO:0000256" key="6">
    <source>
        <dbReference type="ARBA" id="ARBA00023239"/>
    </source>
</evidence>
<comment type="similarity">
    <text evidence="3">Belongs to the KHG/KDPG aldolase family.</text>
</comment>
<reference evidence="10" key="1">
    <citation type="submission" date="2014-11" db="EMBL/GenBank/DDBJ databases">
        <title>Draft genome sequence of Hydrogenophaga intermedia S1.</title>
        <authorList>
            <person name="Gan H.M."/>
            <person name="Chew T.H."/>
            <person name="Stolz A."/>
        </authorList>
    </citation>
    <scope>NUCLEOTIDE SEQUENCE [LARGE SCALE GENOMIC DNA]</scope>
    <source>
        <strain evidence="10">S1</strain>
    </source>
</reference>
<comment type="pathway">
    <text evidence="2">Carbohydrate acid metabolism; 2-dehydro-3-deoxy-D-gluconate degradation; D-glyceraldehyde 3-phosphate and pyruvate from 2-dehydro-3-deoxy-D-gluconate: step 2/2.</text>
</comment>
<dbReference type="PROSITE" id="PS00159">
    <property type="entry name" value="ALDOLASE_KDPG_KHG_1"/>
    <property type="match status" value="1"/>
</dbReference>
<dbReference type="PANTHER" id="PTHR30246">
    <property type="entry name" value="2-KETO-3-DEOXY-6-PHOSPHOGLUCONATE ALDOLASE"/>
    <property type="match status" value="1"/>
</dbReference>
<evidence type="ECO:0000256" key="1">
    <source>
        <dbReference type="ARBA" id="ARBA00000654"/>
    </source>
</evidence>
<evidence type="ECO:0000256" key="8">
    <source>
        <dbReference type="ARBA" id="ARBA00023277"/>
    </source>
</evidence>
<dbReference type="Pfam" id="PF01081">
    <property type="entry name" value="Aldolase"/>
    <property type="match status" value="1"/>
</dbReference>
<dbReference type="GO" id="GO:0008675">
    <property type="term" value="F:2-dehydro-3-deoxy-phosphogluconate aldolase activity"/>
    <property type="evidence" value="ECO:0007669"/>
    <property type="project" value="UniProtKB-EC"/>
</dbReference>
<dbReference type="PANTHER" id="PTHR30246:SF1">
    <property type="entry name" value="2-DEHYDRO-3-DEOXY-6-PHOSPHOGALACTONATE ALDOLASE-RELATED"/>
    <property type="match status" value="1"/>
</dbReference>
<keyword evidence="8" id="KW-0119">Carbohydrate metabolism</keyword>
<dbReference type="NCBIfam" id="TIGR01182">
    <property type="entry name" value="eda"/>
    <property type="match status" value="1"/>
</dbReference>
<evidence type="ECO:0000313" key="10">
    <source>
        <dbReference type="Proteomes" id="UP000028878"/>
    </source>
</evidence>
<evidence type="ECO:0000256" key="2">
    <source>
        <dbReference type="ARBA" id="ARBA00004736"/>
    </source>
</evidence>
<name>A0A1L1PN49_HYDIT</name>
<keyword evidence="6" id="KW-0456">Lyase</keyword>
<proteinExistence type="inferred from homology"/>
<dbReference type="EMBL" id="CCAE010000023">
    <property type="protein sequence ID" value="CDN88387.1"/>
    <property type="molecule type" value="Genomic_DNA"/>
</dbReference>
<dbReference type="NCBIfam" id="NF004325">
    <property type="entry name" value="PRK05718.1"/>
    <property type="match status" value="1"/>
</dbReference>
<dbReference type="AlphaFoldDB" id="A0A1L1PN49"/>